<keyword evidence="1" id="KW-0812">Transmembrane</keyword>
<accession>A0AA37UMQ1</accession>
<keyword evidence="1" id="KW-0472">Membrane</keyword>
<evidence type="ECO:0000256" key="1">
    <source>
        <dbReference type="SAM" id="Phobius"/>
    </source>
</evidence>
<organism evidence="2 3">
    <name type="scientific">Arenivirga flava</name>
    <dbReference type="NCBI Taxonomy" id="1930060"/>
    <lineage>
        <taxon>Bacteria</taxon>
        <taxon>Bacillati</taxon>
        <taxon>Actinomycetota</taxon>
        <taxon>Actinomycetes</taxon>
        <taxon>Micrococcales</taxon>
        <taxon>Microbacteriaceae</taxon>
        <taxon>Arenivirga</taxon>
    </lineage>
</organism>
<proteinExistence type="predicted"/>
<gene>
    <name evidence="2" type="ORF">GCM10025874_29940</name>
</gene>
<dbReference type="Proteomes" id="UP001157160">
    <property type="component" value="Unassembled WGS sequence"/>
</dbReference>
<keyword evidence="3" id="KW-1185">Reference proteome</keyword>
<evidence type="ECO:0000313" key="3">
    <source>
        <dbReference type="Proteomes" id="UP001157160"/>
    </source>
</evidence>
<evidence type="ECO:0000313" key="2">
    <source>
        <dbReference type="EMBL" id="GMA29741.1"/>
    </source>
</evidence>
<keyword evidence="1" id="KW-1133">Transmembrane helix</keyword>
<sequence length="110" mass="11619">MLLIGLLLATVGAVSVNANMPLHNTAASGMGLVFVVLACGLPALLPGLPRPFLLLNYLMVAGVLGSTVLFLSVGYYNFTGYELVATGLVLVWLIVFVRNTAAVRSDRAQR</sequence>
<feature type="transmembrane region" description="Helical" evidence="1">
    <location>
        <begin position="28"/>
        <end position="45"/>
    </location>
</feature>
<protein>
    <submittedName>
        <fullName evidence="2">Uncharacterized protein</fullName>
    </submittedName>
</protein>
<dbReference type="RefSeq" id="WP_284234109.1">
    <property type="nucleotide sequence ID" value="NZ_BSUL01000001.1"/>
</dbReference>
<feature type="transmembrane region" description="Helical" evidence="1">
    <location>
        <begin position="83"/>
        <end position="101"/>
    </location>
</feature>
<feature type="transmembrane region" description="Helical" evidence="1">
    <location>
        <begin position="57"/>
        <end position="77"/>
    </location>
</feature>
<reference evidence="2 3" key="1">
    <citation type="journal article" date="2014" name="Int. J. Syst. Evol. Microbiol.">
        <title>Complete genome sequence of Corynebacterium casei LMG S-19264T (=DSM 44701T), isolated from a smear-ripened cheese.</title>
        <authorList>
            <consortium name="US DOE Joint Genome Institute (JGI-PGF)"/>
            <person name="Walter F."/>
            <person name="Albersmeier A."/>
            <person name="Kalinowski J."/>
            <person name="Ruckert C."/>
        </authorList>
    </citation>
    <scope>NUCLEOTIDE SEQUENCE [LARGE SCALE GENOMIC DNA]</scope>
    <source>
        <strain evidence="2 3">NBRC 112289</strain>
    </source>
</reference>
<comment type="caution">
    <text evidence="2">The sequence shown here is derived from an EMBL/GenBank/DDBJ whole genome shotgun (WGS) entry which is preliminary data.</text>
</comment>
<name>A0AA37UMQ1_9MICO</name>
<dbReference type="AlphaFoldDB" id="A0AA37UMQ1"/>
<dbReference type="EMBL" id="BSUL01000001">
    <property type="protein sequence ID" value="GMA29741.1"/>
    <property type="molecule type" value="Genomic_DNA"/>
</dbReference>